<gene>
    <name evidence="3" type="ORF">IDM48_09150</name>
</gene>
<reference evidence="3 4" key="1">
    <citation type="submission" date="2020-09" db="EMBL/GenBank/DDBJ databases">
        <title>Investigation of environmental microbe.</title>
        <authorList>
            <person name="Ou Y."/>
            <person name="Kang Q."/>
        </authorList>
    </citation>
    <scope>NUCLEOTIDE SEQUENCE [LARGE SCALE GENOMIC DNA]</scope>
    <source>
        <strain evidence="3 4">KJZ-9</strain>
    </source>
</reference>
<evidence type="ECO:0000313" key="4">
    <source>
        <dbReference type="Proteomes" id="UP000516421"/>
    </source>
</evidence>
<keyword evidence="2" id="KW-1133">Transmembrane helix</keyword>
<feature type="transmembrane region" description="Helical" evidence="2">
    <location>
        <begin position="212"/>
        <end position="232"/>
    </location>
</feature>
<feature type="region of interest" description="Disordered" evidence="1">
    <location>
        <begin position="431"/>
        <end position="590"/>
    </location>
</feature>
<protein>
    <submittedName>
        <fullName evidence="3">Uncharacterized protein</fullName>
    </submittedName>
</protein>
<feature type="compositionally biased region" description="Low complexity" evidence="1">
    <location>
        <begin position="494"/>
        <end position="503"/>
    </location>
</feature>
<accession>A0A7H2BIN6</accession>
<feature type="compositionally biased region" description="Basic residues" evidence="1">
    <location>
        <begin position="439"/>
        <end position="452"/>
    </location>
</feature>
<evidence type="ECO:0000256" key="1">
    <source>
        <dbReference type="SAM" id="MobiDB-lite"/>
    </source>
</evidence>
<dbReference type="Pfam" id="PF19877">
    <property type="entry name" value="DUF6350"/>
    <property type="match status" value="1"/>
</dbReference>
<feature type="transmembrane region" description="Helical" evidence="2">
    <location>
        <begin position="352"/>
        <end position="377"/>
    </location>
</feature>
<dbReference type="RefSeq" id="WP_190617051.1">
    <property type="nucleotide sequence ID" value="NZ_CP061538.1"/>
</dbReference>
<keyword evidence="2" id="KW-0812">Transmembrane</keyword>
<feature type="compositionally biased region" description="Polar residues" evidence="1">
    <location>
        <begin position="505"/>
        <end position="514"/>
    </location>
</feature>
<evidence type="ECO:0000313" key="3">
    <source>
        <dbReference type="EMBL" id="QNV39532.1"/>
    </source>
</evidence>
<dbReference type="AlphaFoldDB" id="A0A7H2BIN6"/>
<proteinExistence type="predicted"/>
<name>A0A7H2BIN6_9MICC</name>
<dbReference type="Proteomes" id="UP000516421">
    <property type="component" value="Chromosome"/>
</dbReference>
<keyword evidence="2" id="KW-0472">Membrane</keyword>
<feature type="transmembrane region" description="Helical" evidence="2">
    <location>
        <begin position="83"/>
        <end position="109"/>
    </location>
</feature>
<feature type="transmembrane region" description="Helical" evidence="2">
    <location>
        <begin position="397"/>
        <end position="421"/>
    </location>
</feature>
<keyword evidence="4" id="KW-1185">Reference proteome</keyword>
<dbReference type="EMBL" id="CP061538">
    <property type="protein sequence ID" value="QNV39532.1"/>
    <property type="molecule type" value="Genomic_DNA"/>
</dbReference>
<dbReference type="KEGG" id="rama:IDM48_09150"/>
<feature type="transmembrane region" description="Helical" evidence="2">
    <location>
        <begin position="311"/>
        <end position="332"/>
    </location>
</feature>
<feature type="transmembrane region" description="Helical" evidence="2">
    <location>
        <begin position="284"/>
        <end position="305"/>
    </location>
</feature>
<organism evidence="3 4">
    <name type="scientific">Rothia amarae</name>
    <dbReference type="NCBI Taxonomy" id="169480"/>
    <lineage>
        <taxon>Bacteria</taxon>
        <taxon>Bacillati</taxon>
        <taxon>Actinomycetota</taxon>
        <taxon>Actinomycetes</taxon>
        <taxon>Micrococcales</taxon>
        <taxon>Micrococcaceae</taxon>
        <taxon>Rothia</taxon>
    </lineage>
</organism>
<feature type="compositionally biased region" description="Acidic residues" evidence="1">
    <location>
        <begin position="478"/>
        <end position="493"/>
    </location>
</feature>
<feature type="transmembrane region" description="Helical" evidence="2">
    <location>
        <begin position="21"/>
        <end position="46"/>
    </location>
</feature>
<feature type="transmembrane region" description="Helical" evidence="2">
    <location>
        <begin position="252"/>
        <end position="272"/>
    </location>
</feature>
<evidence type="ECO:0000256" key="2">
    <source>
        <dbReference type="SAM" id="Phobius"/>
    </source>
</evidence>
<sequence length="590" mass="63216">MNTTSKTPPKRSLPMPLWMQGAIELLMTAVLSFATVLILLVAVWFAGGFNDSSLLGVSQLSSQIWLLIHGVPLDLNIPQHGSFAAVSGTFSLIPLGLTLVPLALCFRSGRRLAQASYEGQFWVPLVSGSLTYLAISLALSLFSSTATVTTHPLLAFLVPLWVVLLGTICGAWFESRSLARMIGVNAAEWVGKFSQYSRWAGSYVWAVLRSSLVALLAFIAGGALLFALTVLYNWNDILAVYQLLSAGAVGDTAVTLLQLGIVPNLIIWAMAWSTGAGFSFGEGTIANLSQTSVGAMPALPVLGAIPQPIDPFSYLAVLVPILAGALAGWWFFRAGENHFDEWVSLKIRFRWLSALLSTLCLAVFIAVPTGIMTAAVGWFAHGSLGLGRFTHVGPTPWFFGLLTALWIAVGVLLGSILAPMIEPDNSKELDRFAGESRENKRRLKKEQKKAKAAQKAEKKAARSGSKGSKAADSVATETESEDVFVLDEAEESPADSAQQQDAAELTSTEANVSADSAEEGEVSAEKDSAVEPAALEPAQQSETSENLNQGSVRAEESKAAPEQPKLARGAVIRRPKSLKKQRKTREENDS</sequence>
<feature type="compositionally biased region" description="Basic residues" evidence="1">
    <location>
        <begin position="571"/>
        <end position="583"/>
    </location>
</feature>
<feature type="transmembrane region" description="Helical" evidence="2">
    <location>
        <begin position="121"/>
        <end position="142"/>
    </location>
</feature>
<feature type="compositionally biased region" description="Low complexity" evidence="1">
    <location>
        <begin position="462"/>
        <end position="473"/>
    </location>
</feature>
<dbReference type="InterPro" id="IPR045931">
    <property type="entry name" value="DUF6350"/>
</dbReference>
<feature type="transmembrane region" description="Helical" evidence="2">
    <location>
        <begin position="154"/>
        <end position="173"/>
    </location>
</feature>
<feature type="compositionally biased region" description="Polar residues" evidence="1">
    <location>
        <begin position="538"/>
        <end position="551"/>
    </location>
</feature>